<gene>
    <name evidence="2" type="ORF">M231_07554</name>
</gene>
<sequence>MFSFKHLSLVPLTRDTHTFKRVHIVLPLLITRTITSSSVRRTQTGYGDPQDEKIENNTPLPTHSRTDHEVSSSSSQGTSDSEKASDFKKGVREGDEGGEKKGKGKDGGKSKNKKNEEMVKKETKKVGEEPKKTKVGGAGPIGG</sequence>
<proteinExistence type="predicted"/>
<evidence type="ECO:0000256" key="1">
    <source>
        <dbReference type="SAM" id="MobiDB-lite"/>
    </source>
</evidence>
<protein>
    <submittedName>
        <fullName evidence="2">Uncharacterized protein</fullName>
    </submittedName>
</protein>
<dbReference type="Proteomes" id="UP000289152">
    <property type="component" value="Unassembled WGS sequence"/>
</dbReference>
<feature type="compositionally biased region" description="Basic and acidic residues" evidence="1">
    <location>
        <begin position="80"/>
        <end position="132"/>
    </location>
</feature>
<feature type="region of interest" description="Disordered" evidence="1">
    <location>
        <begin position="39"/>
        <end position="143"/>
    </location>
</feature>
<keyword evidence="3" id="KW-1185">Reference proteome</keyword>
<evidence type="ECO:0000313" key="3">
    <source>
        <dbReference type="Proteomes" id="UP000289152"/>
    </source>
</evidence>
<accession>A0A4Q1BFQ8</accession>
<comment type="caution">
    <text evidence="2">The sequence shown here is derived from an EMBL/GenBank/DDBJ whole genome shotgun (WGS) entry which is preliminary data.</text>
</comment>
<reference evidence="2 3" key="1">
    <citation type="submission" date="2016-06" db="EMBL/GenBank/DDBJ databases">
        <title>Evolution of pathogenesis and genome organization in the Tremellales.</title>
        <authorList>
            <person name="Cuomo C."/>
            <person name="Litvintseva A."/>
            <person name="Heitman J."/>
            <person name="Chen Y."/>
            <person name="Sun S."/>
            <person name="Springer D."/>
            <person name="Dromer F."/>
            <person name="Young S."/>
            <person name="Zeng Q."/>
            <person name="Chapman S."/>
            <person name="Gujja S."/>
            <person name="Saif S."/>
            <person name="Birren B."/>
        </authorList>
    </citation>
    <scope>NUCLEOTIDE SEQUENCE [LARGE SCALE GENOMIC DNA]</scope>
    <source>
        <strain evidence="2 3">ATCC 28783</strain>
    </source>
</reference>
<dbReference type="EMBL" id="SDIL01000153">
    <property type="protein sequence ID" value="RXK35183.1"/>
    <property type="molecule type" value="Genomic_DNA"/>
</dbReference>
<dbReference type="AlphaFoldDB" id="A0A4Q1BFQ8"/>
<organism evidence="2 3">
    <name type="scientific">Tremella mesenterica</name>
    <name type="common">Jelly fungus</name>
    <dbReference type="NCBI Taxonomy" id="5217"/>
    <lineage>
        <taxon>Eukaryota</taxon>
        <taxon>Fungi</taxon>
        <taxon>Dikarya</taxon>
        <taxon>Basidiomycota</taxon>
        <taxon>Agaricomycotina</taxon>
        <taxon>Tremellomycetes</taxon>
        <taxon>Tremellales</taxon>
        <taxon>Tremellaceae</taxon>
        <taxon>Tremella</taxon>
    </lineage>
</organism>
<dbReference type="OrthoDB" id="2563552at2759"/>
<evidence type="ECO:0000313" key="2">
    <source>
        <dbReference type="EMBL" id="RXK35183.1"/>
    </source>
</evidence>
<name>A0A4Q1BFQ8_TREME</name>
<dbReference type="InParanoid" id="A0A4Q1BFQ8"/>